<proteinExistence type="predicted"/>
<sequence>MKKHLQYDFHHLGIPVSDGLQDGSYSQRAGMYTADNPGLFRVQWHRFEADSPLHHLIRTVPHVAFKVADLLEAIRDEEVILGPYEPIDGFFVAMINDAGVPIELIQTELTDDEVWRKARSGEGRLYQAE</sequence>
<evidence type="ECO:0000313" key="1">
    <source>
        <dbReference type="EMBL" id="QTC44789.1"/>
    </source>
</evidence>
<dbReference type="Proteomes" id="UP000663901">
    <property type="component" value="Chromosome"/>
</dbReference>
<organism evidence="1 2">
    <name type="scientific">Pantoea ananas</name>
    <name type="common">Erwinia uredovora</name>
    <dbReference type="NCBI Taxonomy" id="553"/>
    <lineage>
        <taxon>Bacteria</taxon>
        <taxon>Pseudomonadati</taxon>
        <taxon>Pseudomonadota</taxon>
        <taxon>Gammaproteobacteria</taxon>
        <taxon>Enterobacterales</taxon>
        <taxon>Erwiniaceae</taxon>
        <taxon>Pantoea</taxon>
    </lineage>
</organism>
<name>A0A8A4K2E3_PANAN</name>
<dbReference type="RefSeq" id="WP_024472143.1">
    <property type="nucleotide sequence ID" value="NZ_CP035034.1"/>
</dbReference>
<reference evidence="1" key="1">
    <citation type="submission" date="2020-07" db="EMBL/GenBank/DDBJ databases">
        <title>Genome Sequences for Panteoa spp. that cause Center Rot in Onions.</title>
        <authorList>
            <person name="Asselin J.A."/>
            <person name="Helmann T."/>
            <person name="Beer S."/>
            <person name="Stodghill P."/>
        </authorList>
    </citation>
    <scope>NUCLEOTIDE SEQUENCE</scope>
    <source>
        <strain evidence="1">OC5a</strain>
    </source>
</reference>
<gene>
    <name evidence="1" type="ORF">H0Z12_13710</name>
</gene>
<dbReference type="AlphaFoldDB" id="A0A8A4K2E3"/>
<dbReference type="EMBL" id="CP059084">
    <property type="protein sequence ID" value="QTC44789.1"/>
    <property type="molecule type" value="Genomic_DNA"/>
</dbReference>
<evidence type="ECO:0000313" key="2">
    <source>
        <dbReference type="Proteomes" id="UP000663901"/>
    </source>
</evidence>
<accession>A0A8A4K2E3</accession>
<protein>
    <submittedName>
        <fullName evidence="1">Uncharacterized protein</fullName>
    </submittedName>
</protein>